<sequence length="259" mass="28459">MTTFDQFDAYCFDLDGTIYVGDRLLPGVKEVIETLRAHDKRVLFITNAPTKTRKHCQLVLAQFGIEAPLCDIMTASYVAACYFREIEPEGRVFLVGEAPLREECEAQNVSLTTNPKEATHVLVGLDRKFTYTTLNEAMEAVRGGAHLVATNPDVACPVETGFIADTYALASAIATASEVEVAQVVGKPSSYYVTHLCAMLGENSRAIIIGDRLETDIAMGLQHDIPTCLVLTGASQRQDIIRTNIQPTYIIETMHQLLT</sequence>
<dbReference type="PANTHER" id="PTHR19288:SF46">
    <property type="entry name" value="HALOACID DEHALOGENASE-LIKE HYDROLASE DOMAIN-CONTAINING PROTEIN 2"/>
    <property type="match status" value="1"/>
</dbReference>
<dbReference type="NCBIfam" id="TIGR01460">
    <property type="entry name" value="HAD-SF-IIA"/>
    <property type="match status" value="1"/>
</dbReference>
<evidence type="ECO:0000313" key="2">
    <source>
        <dbReference type="Proteomes" id="UP000622653"/>
    </source>
</evidence>
<dbReference type="Pfam" id="PF13344">
    <property type="entry name" value="Hydrolase_6"/>
    <property type="match status" value="1"/>
</dbReference>
<dbReference type="RefSeq" id="WP_194561926.1">
    <property type="nucleotide sequence ID" value="NZ_JADKPV010000001.1"/>
</dbReference>
<keyword evidence="1" id="KW-0378">Hydrolase</keyword>
<name>A0A8J7G975_9BACL</name>
<accession>A0A8J7G975</accession>
<organism evidence="1 2">
    <name type="scientific">Savagea serpentis</name>
    <dbReference type="NCBI Taxonomy" id="2785297"/>
    <lineage>
        <taxon>Bacteria</taxon>
        <taxon>Bacillati</taxon>
        <taxon>Bacillota</taxon>
        <taxon>Bacilli</taxon>
        <taxon>Bacillales</taxon>
        <taxon>Caryophanaceae</taxon>
        <taxon>Savagea</taxon>
    </lineage>
</organism>
<dbReference type="PANTHER" id="PTHR19288">
    <property type="entry name" value="4-NITROPHENYLPHOSPHATASE-RELATED"/>
    <property type="match status" value="1"/>
</dbReference>
<proteinExistence type="predicted"/>
<comment type="caution">
    <text evidence="1">The sequence shown here is derived from an EMBL/GenBank/DDBJ whole genome shotgun (WGS) entry which is preliminary data.</text>
</comment>
<dbReference type="GO" id="GO:0005737">
    <property type="term" value="C:cytoplasm"/>
    <property type="evidence" value="ECO:0007669"/>
    <property type="project" value="TreeGrafter"/>
</dbReference>
<gene>
    <name evidence="1" type="ORF">IRY55_03850</name>
</gene>
<evidence type="ECO:0000313" key="1">
    <source>
        <dbReference type="EMBL" id="MBF4500489.1"/>
    </source>
</evidence>
<dbReference type="SUPFAM" id="SSF56784">
    <property type="entry name" value="HAD-like"/>
    <property type="match status" value="1"/>
</dbReference>
<dbReference type="InterPro" id="IPR006357">
    <property type="entry name" value="HAD-SF_hydro_IIA"/>
</dbReference>
<dbReference type="Gene3D" id="3.40.50.1000">
    <property type="entry name" value="HAD superfamily/HAD-like"/>
    <property type="match status" value="2"/>
</dbReference>
<reference evidence="1" key="1">
    <citation type="submission" date="2020-11" db="EMBL/GenBank/DDBJ databases">
        <title>Multidrug resistant novel bacterium Savagea serpentis sp. nov., isolated from the scats of a vine snake (Ahaetulla nasuta).</title>
        <authorList>
            <person name="Venkata Ramana V."/>
            <person name="Vikas Patil S."/>
            <person name="Yogita Lugani V."/>
        </authorList>
    </citation>
    <scope>NUCLEOTIDE SEQUENCE</scope>
    <source>
        <strain evidence="1">SN6</strain>
    </source>
</reference>
<protein>
    <submittedName>
        <fullName evidence="1">HAD-IIA family hydrolase</fullName>
    </submittedName>
</protein>
<dbReference type="EMBL" id="JADKPV010000001">
    <property type="protein sequence ID" value="MBF4500489.1"/>
    <property type="molecule type" value="Genomic_DNA"/>
</dbReference>
<dbReference type="Proteomes" id="UP000622653">
    <property type="component" value="Unassembled WGS sequence"/>
</dbReference>
<dbReference type="GO" id="GO:0016791">
    <property type="term" value="F:phosphatase activity"/>
    <property type="evidence" value="ECO:0007669"/>
    <property type="project" value="TreeGrafter"/>
</dbReference>
<dbReference type="AlphaFoldDB" id="A0A8J7G975"/>
<keyword evidence="2" id="KW-1185">Reference proteome</keyword>
<dbReference type="Pfam" id="PF13242">
    <property type="entry name" value="Hydrolase_like"/>
    <property type="match status" value="1"/>
</dbReference>
<dbReference type="InterPro" id="IPR023214">
    <property type="entry name" value="HAD_sf"/>
</dbReference>
<dbReference type="InterPro" id="IPR036412">
    <property type="entry name" value="HAD-like_sf"/>
</dbReference>